<dbReference type="InterPro" id="IPR006140">
    <property type="entry name" value="D-isomer_DH_NAD-bd"/>
</dbReference>
<comment type="similarity">
    <text evidence="1 4">Belongs to the D-isomer specific 2-hydroxyacid dehydrogenase family.</text>
</comment>
<evidence type="ECO:0000259" key="6">
    <source>
        <dbReference type="Pfam" id="PF02826"/>
    </source>
</evidence>
<evidence type="ECO:0000256" key="3">
    <source>
        <dbReference type="ARBA" id="ARBA00023027"/>
    </source>
</evidence>
<dbReference type="SUPFAM" id="SSF51735">
    <property type="entry name" value="NAD(P)-binding Rossmann-fold domains"/>
    <property type="match status" value="1"/>
</dbReference>
<gene>
    <name evidence="7" type="primary">serA</name>
    <name evidence="7" type="ORF">GCM10017786_60580</name>
</gene>
<evidence type="ECO:0000256" key="4">
    <source>
        <dbReference type="RuleBase" id="RU003719"/>
    </source>
</evidence>
<evidence type="ECO:0000256" key="2">
    <source>
        <dbReference type="ARBA" id="ARBA00023002"/>
    </source>
</evidence>
<dbReference type="PANTHER" id="PTHR42789:SF1">
    <property type="entry name" value="D-ISOMER SPECIFIC 2-HYDROXYACID DEHYDROGENASE FAMILY PROTEIN (AFU_ORTHOLOGUE AFUA_6G10090)"/>
    <property type="match status" value="1"/>
</dbReference>
<dbReference type="Pfam" id="PF02826">
    <property type="entry name" value="2-Hacid_dh_C"/>
    <property type="match status" value="1"/>
</dbReference>
<dbReference type="InterPro" id="IPR036291">
    <property type="entry name" value="NAD(P)-bd_dom_sf"/>
</dbReference>
<evidence type="ECO:0000256" key="1">
    <source>
        <dbReference type="ARBA" id="ARBA00005854"/>
    </source>
</evidence>
<keyword evidence="2 4" id="KW-0560">Oxidoreductase</keyword>
<feature type="domain" description="D-isomer specific 2-hydroxyacid dehydrogenase catalytic" evidence="5">
    <location>
        <begin position="27"/>
        <end position="315"/>
    </location>
</feature>
<dbReference type="InterPro" id="IPR029753">
    <property type="entry name" value="D-isomer_DH_CS"/>
</dbReference>
<evidence type="ECO:0000313" key="8">
    <source>
        <dbReference type="Proteomes" id="UP000605897"/>
    </source>
</evidence>
<reference evidence="8" key="1">
    <citation type="journal article" date="2019" name="Int. J. Syst. Evol. Microbiol.">
        <title>The Global Catalogue of Microorganisms (GCM) 10K type strain sequencing project: providing services to taxonomists for standard genome sequencing and annotation.</title>
        <authorList>
            <consortium name="The Broad Institute Genomics Platform"/>
            <consortium name="The Broad Institute Genome Sequencing Center for Infectious Disease"/>
            <person name="Wu L."/>
            <person name="Ma J."/>
        </authorList>
    </citation>
    <scope>NUCLEOTIDE SEQUENCE [LARGE SCALE GENOMIC DNA]</scope>
    <source>
        <strain evidence="8">CGMCC 4.7677</strain>
    </source>
</reference>
<comment type="caution">
    <text evidence="7">The sequence shown here is derived from an EMBL/GenBank/DDBJ whole genome shotgun (WGS) entry which is preliminary data.</text>
</comment>
<dbReference type="SUPFAM" id="SSF52283">
    <property type="entry name" value="Formate/glycerate dehydrogenase catalytic domain-like"/>
    <property type="match status" value="1"/>
</dbReference>
<dbReference type="RefSeq" id="WP_191248028.1">
    <property type="nucleotide sequence ID" value="NZ_BNAU01000008.1"/>
</dbReference>
<evidence type="ECO:0000313" key="7">
    <source>
        <dbReference type="EMBL" id="GHF18707.1"/>
    </source>
</evidence>
<dbReference type="EMBL" id="BNAU01000008">
    <property type="protein sequence ID" value="GHF18707.1"/>
    <property type="molecule type" value="Genomic_DNA"/>
</dbReference>
<keyword evidence="8" id="KW-1185">Reference proteome</keyword>
<dbReference type="InterPro" id="IPR006139">
    <property type="entry name" value="D-isomer_2_OHA_DH_cat_dom"/>
</dbReference>
<evidence type="ECO:0000259" key="5">
    <source>
        <dbReference type="Pfam" id="PF00389"/>
    </source>
</evidence>
<sequence>MNRVRPKLFLLDDWEGRIRSAPGARRLAELAELTVLDRPLAEVPDEDLADVRVVLAIRERTRFDRATFDRLPNLELILQTGGHAYHIDLAEAERRGIAVALWRSHDACEAAMRELTFALAVAALRRFPEATRAGDGGQWPGLLGGTLRGRRLGILGMGLQGRAVARLAQAFDMDVVAWARPGGSTDAADGIPRLPMEELLATSDVVSIHLRLSDESRGLLTAERLRSMKPGSVLVNTARGAIVDEDALVEVLRNGPLRAAGLDVFAHEPLPADSPLRSLPNVVLTPHIGWTVEEAFAEFAEGAAGQLEDYLAGKLDPAELRFPLPADRGRPDLVGGVAR</sequence>
<name>A0ABQ3JGZ6_9PSEU</name>
<dbReference type="Gene3D" id="3.40.50.720">
    <property type="entry name" value="NAD(P)-binding Rossmann-like Domain"/>
    <property type="match status" value="2"/>
</dbReference>
<dbReference type="Pfam" id="PF00389">
    <property type="entry name" value="2-Hacid_dh"/>
    <property type="match status" value="1"/>
</dbReference>
<dbReference type="Proteomes" id="UP000605897">
    <property type="component" value="Unassembled WGS sequence"/>
</dbReference>
<dbReference type="PROSITE" id="PS00671">
    <property type="entry name" value="D_2_HYDROXYACID_DH_3"/>
    <property type="match status" value="1"/>
</dbReference>
<keyword evidence="3" id="KW-0520">NAD</keyword>
<feature type="domain" description="D-isomer specific 2-hydroxyacid dehydrogenase NAD-binding" evidence="6">
    <location>
        <begin position="117"/>
        <end position="289"/>
    </location>
</feature>
<protein>
    <submittedName>
        <fullName evidence="7">2-hydroxyacid dehydrogenase</fullName>
    </submittedName>
</protein>
<accession>A0ABQ3JGZ6</accession>
<proteinExistence type="inferred from homology"/>
<dbReference type="PANTHER" id="PTHR42789">
    <property type="entry name" value="D-ISOMER SPECIFIC 2-HYDROXYACID DEHYDROGENASE FAMILY PROTEIN (AFU_ORTHOLOGUE AFUA_6G10090)"/>
    <property type="match status" value="1"/>
</dbReference>
<dbReference type="InterPro" id="IPR050857">
    <property type="entry name" value="D-2-hydroxyacid_DH"/>
</dbReference>
<organism evidence="7 8">
    <name type="scientific">Amycolatopsis deserti</name>
    <dbReference type="NCBI Taxonomy" id="185696"/>
    <lineage>
        <taxon>Bacteria</taxon>
        <taxon>Bacillati</taxon>
        <taxon>Actinomycetota</taxon>
        <taxon>Actinomycetes</taxon>
        <taxon>Pseudonocardiales</taxon>
        <taxon>Pseudonocardiaceae</taxon>
        <taxon>Amycolatopsis</taxon>
    </lineage>
</organism>